<proteinExistence type="predicted"/>
<dbReference type="RefSeq" id="WP_338449190.1">
    <property type="nucleotide sequence ID" value="NZ_CP137640.1"/>
</dbReference>
<dbReference type="GO" id="GO:0016787">
    <property type="term" value="F:hydrolase activity"/>
    <property type="evidence" value="ECO:0007669"/>
    <property type="project" value="UniProtKB-KW"/>
</dbReference>
<organism evidence="1 2">
    <name type="scientific">Niallia oryzisoli</name>
    <dbReference type="NCBI Taxonomy" id="1737571"/>
    <lineage>
        <taxon>Bacteria</taxon>
        <taxon>Bacillati</taxon>
        <taxon>Bacillota</taxon>
        <taxon>Bacilli</taxon>
        <taxon>Bacillales</taxon>
        <taxon>Bacillaceae</taxon>
        <taxon>Niallia</taxon>
    </lineage>
</organism>
<keyword evidence="2" id="KW-1185">Reference proteome</keyword>
<dbReference type="EMBL" id="CP137640">
    <property type="protein sequence ID" value="WVX80261.1"/>
    <property type="molecule type" value="Genomic_DNA"/>
</dbReference>
<evidence type="ECO:0000313" key="1">
    <source>
        <dbReference type="EMBL" id="WVX80261.1"/>
    </source>
</evidence>
<name>A0ABZ2C984_9BACI</name>
<gene>
    <name evidence="1" type="ORF">R4Z09_23705</name>
</gene>
<keyword evidence="1" id="KW-0378">Hydrolase</keyword>
<accession>A0ABZ2C984</accession>
<dbReference type="Proteomes" id="UP001357223">
    <property type="component" value="Chromosome"/>
</dbReference>
<evidence type="ECO:0000313" key="2">
    <source>
        <dbReference type="Proteomes" id="UP001357223"/>
    </source>
</evidence>
<reference evidence="1 2" key="1">
    <citation type="submission" date="2023-10" db="EMBL/GenBank/DDBJ databases">
        <title>Niallia locisalis sp.nov. isolated from a salt pond sample.</title>
        <authorList>
            <person name="Li X.-J."/>
            <person name="Dong L."/>
        </authorList>
    </citation>
    <scope>NUCLEOTIDE SEQUENCE [LARGE SCALE GENOMIC DNA]</scope>
    <source>
        <strain evidence="1 2">DSM 29761</strain>
    </source>
</reference>
<protein>
    <submittedName>
        <fullName evidence="1">Hydrolase</fullName>
    </submittedName>
</protein>
<sequence length="105" mass="12316">MDEKKIYYIEIASGMITQSAVDSTWNFKIEATDEEIRKLREYFDRAASSEVGNFIRAHIPFREYHDDPDNDIYDENMKSIYQLIHQLGDSEAKQHIESIGLLDQI</sequence>